<feature type="non-terminal residue" evidence="1">
    <location>
        <position position="1"/>
    </location>
</feature>
<evidence type="ECO:0000313" key="1">
    <source>
        <dbReference type="EMBL" id="MBF4986287.1"/>
    </source>
</evidence>
<keyword evidence="2" id="KW-1185">Reference proteome</keyword>
<reference evidence="1 2" key="1">
    <citation type="submission" date="2020-11" db="EMBL/GenBank/DDBJ databases">
        <title>P. mediterranea TC4 genome.</title>
        <authorList>
            <person name="Molmeret M."/>
        </authorList>
    </citation>
    <scope>NUCLEOTIDE SEQUENCE [LARGE SCALE GENOMIC DNA]</scope>
    <source>
        <strain evidence="1 2">TC4</strain>
    </source>
</reference>
<name>A0ABS0AA69_9FLAO</name>
<dbReference type="SUPFAM" id="SSF82185">
    <property type="entry name" value="Histone H3 K4-specific methyltransferase SET7/9 N-terminal domain"/>
    <property type="match status" value="1"/>
</dbReference>
<dbReference type="EMBL" id="JADKYU010001068">
    <property type="protein sequence ID" value="MBF4986287.1"/>
    <property type="molecule type" value="Genomic_DNA"/>
</dbReference>
<accession>A0ABS0AA69</accession>
<proteinExistence type="predicted"/>
<evidence type="ECO:0000313" key="2">
    <source>
        <dbReference type="Proteomes" id="UP001194729"/>
    </source>
</evidence>
<protein>
    <submittedName>
        <fullName evidence="1">Glucosyltransferase-S</fullName>
    </submittedName>
</protein>
<dbReference type="Gene3D" id="2.20.110.10">
    <property type="entry name" value="Histone H3 K4-specific methyltransferase SET7/9 N-terminal domain"/>
    <property type="match status" value="1"/>
</dbReference>
<dbReference type="Proteomes" id="UP001194729">
    <property type="component" value="Unassembled WGS sequence"/>
</dbReference>
<organism evidence="1 2">
    <name type="scientific">Nonlabens mediterrranea</name>
    <dbReference type="NCBI Taxonomy" id="1419947"/>
    <lineage>
        <taxon>Bacteria</taxon>
        <taxon>Pseudomonadati</taxon>
        <taxon>Bacteroidota</taxon>
        <taxon>Flavobacteriia</taxon>
        <taxon>Flavobacteriales</taxon>
        <taxon>Flavobacteriaceae</taxon>
        <taxon>Nonlabens</taxon>
    </lineage>
</organism>
<sequence>VKFQTVDYKGYDLHYLNIKGFFKLILGSLFESIEKPYYTFIDEYVVFSNSPITLKLYIDAYESHSTLITDEYCRDFVDEFSNSSNVFLYVDTNKLAHASKTYLNNDAQKELQNNEIFFSQFTQLGLEFKADGNHFKTKTVIHYDADYDAEALRLEAATKDLPYSVLEIKKEEISKETIFDMPEIFPNDFTANSYETKFHTGKTEMKVYLKDGIPHGRYKLYYINGQLKISGRFHKGKQTGTWRAYTRDGKLYHKDRL</sequence>
<comment type="caution">
    <text evidence="1">The sequence shown here is derived from an EMBL/GenBank/DDBJ whole genome shotgun (WGS) entry which is preliminary data.</text>
</comment>
<gene>
    <name evidence="1" type="ORF">FNJ87_18880</name>
</gene>